<dbReference type="PANTHER" id="PTHR12147:SF22">
    <property type="entry name" value="ENDOPLASMIC RETICULUM METALLOPEPTIDASE 1"/>
    <property type="match status" value="1"/>
</dbReference>
<dbReference type="InterPro" id="IPR053974">
    <property type="entry name" value="ERMP1_1-A_TM"/>
</dbReference>
<evidence type="ECO:0000256" key="6">
    <source>
        <dbReference type="ARBA" id="ARBA00022723"/>
    </source>
</evidence>
<dbReference type="SUPFAM" id="SSF53187">
    <property type="entry name" value="Zn-dependent exopeptidases"/>
    <property type="match status" value="1"/>
</dbReference>
<evidence type="ECO:0000256" key="8">
    <source>
        <dbReference type="ARBA" id="ARBA00022824"/>
    </source>
</evidence>
<proteinExistence type="inferred from homology"/>
<feature type="domain" description="Endoplasmic reticulum metallopeptidase 1/1-A TM" evidence="18">
    <location>
        <begin position="408"/>
        <end position="624"/>
    </location>
</feature>
<comment type="similarity">
    <text evidence="3">Belongs to the peptidase M28 family.</text>
</comment>
<feature type="transmembrane region" description="Helical" evidence="15">
    <location>
        <begin position="446"/>
        <end position="470"/>
    </location>
</feature>
<evidence type="ECO:0000256" key="12">
    <source>
        <dbReference type="ARBA" id="ARBA00023136"/>
    </source>
</evidence>
<feature type="transmembrane region" description="Helical" evidence="15">
    <location>
        <begin position="607"/>
        <end position="630"/>
    </location>
</feature>
<keyword evidence="12 15" id="KW-0472">Membrane</keyword>
<keyword evidence="10 15" id="KW-1133">Transmembrane helix</keyword>
<feature type="transmembrane region" description="Helical" evidence="15">
    <location>
        <begin position="509"/>
        <end position="527"/>
    </location>
</feature>
<keyword evidence="13" id="KW-0325">Glycoprotein</keyword>
<evidence type="ECO:0000259" key="18">
    <source>
        <dbReference type="Pfam" id="PF22249"/>
    </source>
</evidence>
<evidence type="ECO:0000256" key="13">
    <source>
        <dbReference type="ARBA" id="ARBA00023180"/>
    </source>
</evidence>
<evidence type="ECO:0000313" key="20">
    <source>
        <dbReference type="Proteomes" id="UP001200034"/>
    </source>
</evidence>
<keyword evidence="9" id="KW-0862">Zinc</keyword>
<keyword evidence="20" id="KW-1185">Reference proteome</keyword>
<evidence type="ECO:0000259" key="16">
    <source>
        <dbReference type="Pfam" id="PF04389"/>
    </source>
</evidence>
<dbReference type="InterPro" id="IPR053973">
    <property type="entry name" value="ERMP1-like_C"/>
</dbReference>
<evidence type="ECO:0000256" key="7">
    <source>
        <dbReference type="ARBA" id="ARBA00022801"/>
    </source>
</evidence>
<evidence type="ECO:0000256" key="4">
    <source>
        <dbReference type="ARBA" id="ARBA00022670"/>
    </source>
</evidence>
<keyword evidence="5 15" id="KW-0812">Transmembrane</keyword>
<comment type="caution">
    <text evidence="19">The sequence shown here is derived from an EMBL/GenBank/DDBJ whole genome shotgun (WGS) entry which is preliminary data.</text>
</comment>
<evidence type="ECO:0000256" key="15">
    <source>
        <dbReference type="SAM" id="Phobius"/>
    </source>
</evidence>
<dbReference type="Pfam" id="PF04389">
    <property type="entry name" value="Peptidase_M28"/>
    <property type="match status" value="1"/>
</dbReference>
<dbReference type="CDD" id="cd03875">
    <property type="entry name" value="M28_Fxna_like"/>
    <property type="match status" value="1"/>
</dbReference>
<dbReference type="InterPro" id="IPR045175">
    <property type="entry name" value="M28_fam"/>
</dbReference>
<dbReference type="GO" id="GO:0046872">
    <property type="term" value="F:metal ion binding"/>
    <property type="evidence" value="ECO:0007669"/>
    <property type="project" value="UniProtKB-KW"/>
</dbReference>
<gene>
    <name evidence="19" type="ORF">KR093_007017</name>
</gene>
<evidence type="ECO:0000256" key="9">
    <source>
        <dbReference type="ARBA" id="ARBA00022833"/>
    </source>
</evidence>
<feature type="domain" description="Endoplasmic reticulum metallopeptidase 1-like C-terminal" evidence="17">
    <location>
        <begin position="638"/>
        <end position="862"/>
    </location>
</feature>
<feature type="transmembrane region" description="Helical" evidence="15">
    <location>
        <begin position="372"/>
        <end position="390"/>
    </location>
</feature>
<name>A0AAD4K2V3_9MUSC</name>
<evidence type="ECO:0000256" key="3">
    <source>
        <dbReference type="ARBA" id="ARBA00010918"/>
    </source>
</evidence>
<evidence type="ECO:0000259" key="17">
    <source>
        <dbReference type="Pfam" id="PF22248"/>
    </source>
</evidence>
<feature type="transmembrane region" description="Helical" evidence="15">
    <location>
        <begin position="482"/>
        <end position="503"/>
    </location>
</feature>
<dbReference type="Pfam" id="PF22248">
    <property type="entry name" value="ERMP1_C"/>
    <property type="match status" value="1"/>
</dbReference>
<feature type="transmembrane region" description="Helical" evidence="15">
    <location>
        <begin position="578"/>
        <end position="600"/>
    </location>
</feature>
<evidence type="ECO:0000313" key="19">
    <source>
        <dbReference type="EMBL" id="KAH8371339.1"/>
    </source>
</evidence>
<comment type="subcellular location">
    <subcellularLocation>
        <location evidence="2">Endoplasmic reticulum membrane</location>
        <topology evidence="2">Multi-pass membrane protein</topology>
    </subcellularLocation>
</comment>
<feature type="transmembrane region" description="Helical" evidence="15">
    <location>
        <begin position="20"/>
        <end position="45"/>
    </location>
</feature>
<evidence type="ECO:0000256" key="11">
    <source>
        <dbReference type="ARBA" id="ARBA00023049"/>
    </source>
</evidence>
<evidence type="ECO:0000256" key="1">
    <source>
        <dbReference type="ARBA" id="ARBA00001947"/>
    </source>
</evidence>
<protein>
    <recommendedName>
        <fullName evidence="14">FXNA-like protease</fullName>
    </recommendedName>
</protein>
<dbReference type="GO" id="GO:0008235">
    <property type="term" value="F:metalloexopeptidase activity"/>
    <property type="evidence" value="ECO:0007669"/>
    <property type="project" value="InterPro"/>
</dbReference>
<dbReference type="EMBL" id="JAJJHW010002585">
    <property type="protein sequence ID" value="KAH8371339.1"/>
    <property type="molecule type" value="Genomic_DNA"/>
</dbReference>
<dbReference type="AlphaFoldDB" id="A0AAD4K2V3"/>
<dbReference type="Proteomes" id="UP001200034">
    <property type="component" value="Unassembled WGS sequence"/>
</dbReference>
<dbReference type="GO" id="GO:0005789">
    <property type="term" value="C:endoplasmic reticulum membrane"/>
    <property type="evidence" value="ECO:0007669"/>
    <property type="project" value="UniProtKB-SubCell"/>
</dbReference>
<dbReference type="PANTHER" id="PTHR12147">
    <property type="entry name" value="METALLOPEPTIDASE M28 FAMILY MEMBER"/>
    <property type="match status" value="1"/>
</dbReference>
<evidence type="ECO:0000256" key="10">
    <source>
        <dbReference type="ARBA" id="ARBA00022989"/>
    </source>
</evidence>
<evidence type="ECO:0000256" key="5">
    <source>
        <dbReference type="ARBA" id="ARBA00022692"/>
    </source>
</evidence>
<sequence length="864" mass="97090">MDSCSEGRKSEMRKNDNSKLSWFLATSSLLFWGLLFFAVVIPLSYRLPKANMMEDSDKNVFVAERAYKDLYTLSNIGTKMVGSKENEIEAVQFLLKQLNQIKEDSLKEYYDIDIELSQASGQYAFANLLAIYQGVQNIVVKLSPRNSTSETFLLVNSHFDSKPFTPSAGDAGFMIVTMMEVLRVIATSKQPIIHPIVFLFNGAEESGLLASHGFITTHKWAPYCKAVINLDAAGSGGRDILFQSGPNHSWLVDYYKKYAKHPFATTIAEEIFQSGILPSDTDFQQFTKYGNIPGLDMAQCFNGFVYHTKYDTIDVIPLESLQNTGDNALSLVRALANATELYDTAAHKSDQVIFFDFLGLYFVHYSDATGEILNFGVAGAALVLVFISIWRMSDASQHSFCYVTGWFILVIVIQIIAFALGIALPIVVAYMMDSFGHSLTYYSTPLLVVGLYVCPALIGLSLPTTIYYNLQSNKKLSRSQHLQLNLHGQAVILSSLALCLTYLGIRSAYMLVIPLIFYVASLVLNLLTPMHDKGYKWTILLQIGQIIPALYSSYLSYIFIVVLTPMGARAGSDSNRDLYIAGMSGLGTVLSFGFLIPLINTFRRPSFVVYALLVTTAVSVFLACNTQLGFPYRPKTSGQRVAYLHVRNKFYEYDGSLSKDESGYLFLYQDRRKETVLEGTNVNLTGLVSLKSRCEKYMMCGMPLYDERYSKQRLDAKWMPRANPIIPPGSTKLDVLSKTIINSTTCRFEFNLTGPPQMSLFFQAYEDVTITNWSFLRSYLNNPPAYPLSYHIFINYGIDSSPLNFFVETSKNNGDFGVPQFKLGVSGHYILDDNIEKETAEFRSKFPSFAIQADWPSSYERYIY</sequence>
<feature type="transmembrane region" description="Helical" evidence="15">
    <location>
        <begin position="539"/>
        <end position="566"/>
    </location>
</feature>
<keyword evidence="7" id="KW-0378">Hydrolase</keyword>
<dbReference type="InterPro" id="IPR007484">
    <property type="entry name" value="Peptidase_M28"/>
</dbReference>
<evidence type="ECO:0000256" key="2">
    <source>
        <dbReference type="ARBA" id="ARBA00004477"/>
    </source>
</evidence>
<dbReference type="Gene3D" id="3.40.630.10">
    <property type="entry name" value="Zn peptidases"/>
    <property type="match status" value="1"/>
</dbReference>
<feature type="transmembrane region" description="Helical" evidence="15">
    <location>
        <begin position="402"/>
        <end position="426"/>
    </location>
</feature>
<keyword evidence="4" id="KW-0645">Protease</keyword>
<reference evidence="19" key="1">
    <citation type="journal article" date="2021" name="Mol. Ecol. Resour.">
        <title>Phylogenomic analyses of the genus Drosophila reveals genomic signals of climate adaptation.</title>
        <authorList>
            <person name="Li F."/>
            <person name="Rane R.V."/>
            <person name="Luria V."/>
            <person name="Xiong Z."/>
            <person name="Chen J."/>
            <person name="Li Z."/>
            <person name="Catullo R.A."/>
            <person name="Griffin P.C."/>
            <person name="Schiffer M."/>
            <person name="Pearce S."/>
            <person name="Lee S.F."/>
            <person name="McElroy K."/>
            <person name="Stocker A."/>
            <person name="Shirriffs J."/>
            <person name="Cockerell F."/>
            <person name="Coppin C."/>
            <person name="Sgro C.M."/>
            <person name="Karger A."/>
            <person name="Cain J.W."/>
            <person name="Weber J.A."/>
            <person name="Santpere G."/>
            <person name="Kirschner M.W."/>
            <person name="Hoffmann A.A."/>
            <person name="Oakeshott J.G."/>
            <person name="Zhang G."/>
        </authorList>
    </citation>
    <scope>NUCLEOTIDE SEQUENCE</scope>
    <source>
        <strain evidence="19">BGI-SZ-2011g</strain>
    </source>
</reference>
<dbReference type="FunFam" id="3.40.630.10:FF:000008">
    <property type="entry name" value="Endoplasmic reticulum metallopeptidase 1"/>
    <property type="match status" value="1"/>
</dbReference>
<dbReference type="InterPro" id="IPR048024">
    <property type="entry name" value="Fxna-like_M28_dom"/>
</dbReference>
<keyword evidence="6" id="KW-0479">Metal-binding</keyword>
<comment type="cofactor">
    <cofactor evidence="1">
        <name>Zn(2+)</name>
        <dbReference type="ChEBI" id="CHEBI:29105"/>
    </cofactor>
</comment>
<keyword evidence="8" id="KW-0256">Endoplasmic reticulum</keyword>
<dbReference type="GO" id="GO:0006508">
    <property type="term" value="P:proteolysis"/>
    <property type="evidence" value="ECO:0007669"/>
    <property type="project" value="UniProtKB-KW"/>
</dbReference>
<dbReference type="Pfam" id="PF22249">
    <property type="entry name" value="ERMP1-TM"/>
    <property type="match status" value="1"/>
</dbReference>
<keyword evidence="11" id="KW-0482">Metalloprotease</keyword>
<evidence type="ECO:0000256" key="14">
    <source>
        <dbReference type="ARBA" id="ARBA00078796"/>
    </source>
</evidence>
<feature type="domain" description="Peptidase M28" evidence="16">
    <location>
        <begin position="137"/>
        <end position="331"/>
    </location>
</feature>
<accession>A0AAD4K2V3</accession>
<organism evidence="19 20">
    <name type="scientific">Drosophila rubida</name>
    <dbReference type="NCBI Taxonomy" id="30044"/>
    <lineage>
        <taxon>Eukaryota</taxon>
        <taxon>Metazoa</taxon>
        <taxon>Ecdysozoa</taxon>
        <taxon>Arthropoda</taxon>
        <taxon>Hexapoda</taxon>
        <taxon>Insecta</taxon>
        <taxon>Pterygota</taxon>
        <taxon>Neoptera</taxon>
        <taxon>Endopterygota</taxon>
        <taxon>Diptera</taxon>
        <taxon>Brachycera</taxon>
        <taxon>Muscomorpha</taxon>
        <taxon>Ephydroidea</taxon>
        <taxon>Drosophilidae</taxon>
        <taxon>Drosophila</taxon>
    </lineage>
</organism>